<dbReference type="OrthoDB" id="9764892at2"/>
<dbReference type="SUPFAM" id="SSF55060">
    <property type="entry name" value="GHMP Kinase, C-terminal domain"/>
    <property type="match status" value="1"/>
</dbReference>
<evidence type="ECO:0000256" key="9">
    <source>
        <dbReference type="ARBA" id="ARBA00022840"/>
    </source>
</evidence>
<comment type="similarity">
    <text evidence="2">Belongs to the GHMP kinase family. Mevalonate kinase subfamily.</text>
</comment>
<evidence type="ECO:0000256" key="8">
    <source>
        <dbReference type="ARBA" id="ARBA00022777"/>
    </source>
</evidence>
<keyword evidence="6" id="KW-0808">Transferase</keyword>
<dbReference type="EMBL" id="SOAZ01000003">
    <property type="protein sequence ID" value="TDT62847.1"/>
    <property type="molecule type" value="Genomic_DNA"/>
</dbReference>
<evidence type="ECO:0000256" key="4">
    <source>
        <dbReference type="ARBA" id="ARBA00022490"/>
    </source>
</evidence>
<keyword evidence="8 15" id="KW-0418">Kinase</keyword>
<dbReference type="GO" id="GO:0019287">
    <property type="term" value="P:isopentenyl diphosphate biosynthetic process, mevalonate pathway"/>
    <property type="evidence" value="ECO:0007669"/>
    <property type="project" value="UniProtKB-UniPathway"/>
</dbReference>
<accession>A0A4R7KSR1</accession>
<name>A0A4R7KSR1_9CLOT</name>
<dbReference type="InterPro" id="IPR014721">
    <property type="entry name" value="Ribsml_uS5_D2-typ_fold_subgr"/>
</dbReference>
<dbReference type="Gene3D" id="3.30.230.10">
    <property type="match status" value="1"/>
</dbReference>
<evidence type="ECO:0000313" key="16">
    <source>
        <dbReference type="Proteomes" id="UP000295325"/>
    </source>
</evidence>
<dbReference type="UniPathway" id="UPA00057">
    <property type="reaction ID" value="UER00098"/>
</dbReference>
<reference evidence="15 16" key="1">
    <citation type="submission" date="2019-03" db="EMBL/GenBank/DDBJ databases">
        <title>Genomic Encyclopedia of Type Strains, Phase IV (KMG-IV): sequencing the most valuable type-strain genomes for metagenomic binning, comparative biology and taxonomic classification.</title>
        <authorList>
            <person name="Goeker M."/>
        </authorList>
    </citation>
    <scope>NUCLEOTIDE SEQUENCE [LARGE SCALE GENOMIC DNA]</scope>
    <source>
        <strain evidence="15 16">DSM 24455</strain>
    </source>
</reference>
<dbReference type="InterPro" id="IPR006204">
    <property type="entry name" value="GHMP_kinase_N_dom"/>
</dbReference>
<dbReference type="Gene3D" id="3.30.70.890">
    <property type="entry name" value="GHMP kinase, C-terminal domain"/>
    <property type="match status" value="1"/>
</dbReference>
<keyword evidence="5" id="KW-0444">Lipid biosynthesis</keyword>
<dbReference type="InterPro" id="IPR013750">
    <property type="entry name" value="GHMP_kinase_C_dom"/>
</dbReference>
<dbReference type="InterPro" id="IPR036554">
    <property type="entry name" value="GHMP_kinase_C_sf"/>
</dbReference>
<dbReference type="PANTHER" id="PTHR43290">
    <property type="entry name" value="MEVALONATE KINASE"/>
    <property type="match status" value="1"/>
</dbReference>
<evidence type="ECO:0000256" key="1">
    <source>
        <dbReference type="ARBA" id="ARBA00004496"/>
    </source>
</evidence>
<evidence type="ECO:0000256" key="10">
    <source>
        <dbReference type="ARBA" id="ARBA00022842"/>
    </source>
</evidence>
<dbReference type="SUPFAM" id="SSF54211">
    <property type="entry name" value="Ribosomal protein S5 domain 2-like"/>
    <property type="match status" value="1"/>
</dbReference>
<evidence type="ECO:0000259" key="14">
    <source>
        <dbReference type="Pfam" id="PF08544"/>
    </source>
</evidence>
<evidence type="ECO:0000256" key="5">
    <source>
        <dbReference type="ARBA" id="ARBA00022516"/>
    </source>
</evidence>
<feature type="domain" description="GHMP kinase C-terminal" evidence="14">
    <location>
        <begin position="225"/>
        <end position="298"/>
    </location>
</feature>
<dbReference type="Proteomes" id="UP000295325">
    <property type="component" value="Unassembled WGS sequence"/>
</dbReference>
<sequence length="323" mass="35079">MNRVSTRKALGEAHSKLILVGEHAVVYGKPAIAIPFPLKVRSIVEESSGNIMFESAVYTGPIDSMPMRMKGISECIKETLHYLGKPLEGLRIRIDSAIPLGRGLGSSAAVAVALVRSLFSFCGQEPSQRELFSFVQIAETHAHGKPSGIDMAAVSSECPIWFEREKEPIPVKTNGPLYIVASDTGRIGDTRIAVENVRKRYLLEPEKVEKSLEKIGKIVDEAKNALLNGDMYLLGQLLNRNQEELISLGVSDDGLNRLIERARNAGALGAKLTGGGLGGCMIALADSLESARIISSELMKSGAFRSWYFSSQDDSLYASQEVK</sequence>
<organism evidence="15 16">
    <name type="scientific">Fonticella tunisiensis</name>
    <dbReference type="NCBI Taxonomy" id="1096341"/>
    <lineage>
        <taxon>Bacteria</taxon>
        <taxon>Bacillati</taxon>
        <taxon>Bacillota</taxon>
        <taxon>Clostridia</taxon>
        <taxon>Eubacteriales</taxon>
        <taxon>Clostridiaceae</taxon>
        <taxon>Fonticella</taxon>
    </lineage>
</organism>
<evidence type="ECO:0000256" key="6">
    <source>
        <dbReference type="ARBA" id="ARBA00022679"/>
    </source>
</evidence>
<keyword evidence="16" id="KW-1185">Reference proteome</keyword>
<dbReference type="PANTHER" id="PTHR43290:SF2">
    <property type="entry name" value="MEVALONATE KINASE"/>
    <property type="match status" value="1"/>
</dbReference>
<keyword evidence="10" id="KW-0460">Magnesium</keyword>
<dbReference type="GO" id="GO:0005829">
    <property type="term" value="C:cytosol"/>
    <property type="evidence" value="ECO:0007669"/>
    <property type="project" value="TreeGrafter"/>
</dbReference>
<comment type="subcellular location">
    <subcellularLocation>
        <location evidence="1">Cytoplasm</location>
    </subcellularLocation>
</comment>
<dbReference type="AlphaFoldDB" id="A0A4R7KSR1"/>
<dbReference type="NCBIfam" id="TIGR00549">
    <property type="entry name" value="mevalon_kin"/>
    <property type="match status" value="1"/>
</dbReference>
<evidence type="ECO:0000313" key="15">
    <source>
        <dbReference type="EMBL" id="TDT62847.1"/>
    </source>
</evidence>
<comment type="pathway">
    <text evidence="12">Isoprenoid biosynthesis; isopentenyl diphosphate biosynthesis via mevalonate pathway; isopentenyl diphosphate from (R)-mevalonate: step 1/3.</text>
</comment>
<dbReference type="RefSeq" id="WP_133627244.1">
    <property type="nucleotide sequence ID" value="NZ_SOAZ01000003.1"/>
</dbReference>
<evidence type="ECO:0000259" key="13">
    <source>
        <dbReference type="Pfam" id="PF00288"/>
    </source>
</evidence>
<feature type="domain" description="GHMP kinase N-terminal" evidence="13">
    <location>
        <begin position="74"/>
        <end position="154"/>
    </location>
</feature>
<keyword evidence="11" id="KW-0443">Lipid metabolism</keyword>
<proteinExistence type="inferred from homology"/>
<dbReference type="Pfam" id="PF08544">
    <property type="entry name" value="GHMP_kinases_C"/>
    <property type="match status" value="1"/>
</dbReference>
<dbReference type="EC" id="2.7.1.36" evidence="3"/>
<dbReference type="InterPro" id="IPR006205">
    <property type="entry name" value="Mev_gal_kin"/>
</dbReference>
<dbReference type="InterPro" id="IPR020568">
    <property type="entry name" value="Ribosomal_Su5_D2-typ_SF"/>
</dbReference>
<keyword evidence="9" id="KW-0067">ATP-binding</keyword>
<dbReference type="Pfam" id="PF00288">
    <property type="entry name" value="GHMP_kinases_N"/>
    <property type="match status" value="1"/>
</dbReference>
<dbReference type="GO" id="GO:0004496">
    <property type="term" value="F:mevalonate kinase activity"/>
    <property type="evidence" value="ECO:0007669"/>
    <property type="project" value="UniProtKB-EC"/>
</dbReference>
<gene>
    <name evidence="15" type="ORF">EDD71_103124</name>
</gene>
<keyword evidence="7" id="KW-0547">Nucleotide-binding</keyword>
<evidence type="ECO:0000256" key="11">
    <source>
        <dbReference type="ARBA" id="ARBA00023098"/>
    </source>
</evidence>
<dbReference type="InterPro" id="IPR006203">
    <property type="entry name" value="GHMP_knse_ATP-bd_CS"/>
</dbReference>
<evidence type="ECO:0000256" key="2">
    <source>
        <dbReference type="ARBA" id="ARBA00006495"/>
    </source>
</evidence>
<dbReference type="PRINTS" id="PR00959">
    <property type="entry name" value="MEVGALKINASE"/>
</dbReference>
<evidence type="ECO:0000256" key="3">
    <source>
        <dbReference type="ARBA" id="ARBA00012103"/>
    </source>
</evidence>
<evidence type="ECO:0000256" key="12">
    <source>
        <dbReference type="ARBA" id="ARBA00029438"/>
    </source>
</evidence>
<comment type="caution">
    <text evidence="15">The sequence shown here is derived from an EMBL/GenBank/DDBJ whole genome shotgun (WGS) entry which is preliminary data.</text>
</comment>
<dbReference type="PROSITE" id="PS00627">
    <property type="entry name" value="GHMP_KINASES_ATP"/>
    <property type="match status" value="1"/>
</dbReference>
<protein>
    <recommendedName>
        <fullName evidence="3">mevalonate kinase</fullName>
        <ecNumber evidence="3">2.7.1.36</ecNumber>
    </recommendedName>
</protein>
<evidence type="ECO:0000256" key="7">
    <source>
        <dbReference type="ARBA" id="ARBA00022741"/>
    </source>
</evidence>
<keyword evidence="4" id="KW-0963">Cytoplasm</keyword>
<dbReference type="GO" id="GO:0005524">
    <property type="term" value="F:ATP binding"/>
    <property type="evidence" value="ECO:0007669"/>
    <property type="project" value="UniProtKB-KW"/>
</dbReference>